<organism evidence="7 8">
    <name type="scientific">Calderihabitans maritimus</name>
    <dbReference type="NCBI Taxonomy" id="1246530"/>
    <lineage>
        <taxon>Bacteria</taxon>
        <taxon>Bacillati</taxon>
        <taxon>Bacillota</taxon>
        <taxon>Clostridia</taxon>
        <taxon>Neomoorellales</taxon>
        <taxon>Calderihabitantaceae</taxon>
        <taxon>Calderihabitans</taxon>
    </lineage>
</organism>
<dbReference type="Gene3D" id="1.20.1630.10">
    <property type="entry name" value="Formate dehydrogenase/DMSO reductase domain"/>
    <property type="match status" value="1"/>
</dbReference>
<comment type="similarity">
    <text evidence="2">Belongs to the NrfD family.</text>
</comment>
<dbReference type="PANTHER" id="PTHR34856">
    <property type="entry name" value="PROTEIN NRFD"/>
    <property type="match status" value="1"/>
</dbReference>
<protein>
    <submittedName>
        <fullName evidence="7">Molybdopterin oxidoreductase membrane subunit</fullName>
    </submittedName>
</protein>
<evidence type="ECO:0000313" key="7">
    <source>
        <dbReference type="EMBL" id="GAW92015.1"/>
    </source>
</evidence>
<keyword evidence="8" id="KW-1185">Reference proteome</keyword>
<evidence type="ECO:0000256" key="5">
    <source>
        <dbReference type="ARBA" id="ARBA00022989"/>
    </source>
</evidence>
<proteinExistence type="inferred from homology"/>
<dbReference type="PANTHER" id="PTHR34856:SF2">
    <property type="entry name" value="PROTEIN NRFD"/>
    <property type="match status" value="1"/>
</dbReference>
<evidence type="ECO:0000256" key="1">
    <source>
        <dbReference type="ARBA" id="ARBA00004651"/>
    </source>
</evidence>
<dbReference type="EMBL" id="BDGJ01000042">
    <property type="protein sequence ID" value="GAW92015.1"/>
    <property type="molecule type" value="Genomic_DNA"/>
</dbReference>
<evidence type="ECO:0000256" key="2">
    <source>
        <dbReference type="ARBA" id="ARBA00008929"/>
    </source>
</evidence>
<gene>
    <name evidence="7" type="ORF">KKC1_11750</name>
</gene>
<dbReference type="Pfam" id="PF03916">
    <property type="entry name" value="NrfD"/>
    <property type="match status" value="1"/>
</dbReference>
<keyword evidence="4" id="KW-0812">Transmembrane</keyword>
<sequence length="437" mass="47577">MSSPTNSSILVHKNETEADRVVSPRVSRGGALVWYGLLVLAMVAGVVAFIIRAKEGLASTGLTTITPWGTWVAFYIYFVGMSAGAFLLSTFIHVFGMERFHKVGREALLVAIISMVLALTFILLDLGRMERFWHVLWYFNPTSVLAWEVRFYVIYILLLAAELYFSMRQDLIRASRGTGWAARVAAVCTLGSKDLSEESVKRDHRILKVLGAIGIPIAIFGVHGGTGALFAVAKARPYLNSALLPVVFIVSALVSGTALLIASYTIRKKVSGQIPDREMLKSLGGLLALFLSIDLGLEFYEFLIGAYGLEATELATLKTIFAGQFAWSFWGIQMLVGAVIPLAILAYPRTRNSPAAIAAAAIMVVIGIVAVRFHIVLPSLIVPVMEGLPEGYYLPTWVELASSLGVIAFGLFLYSLAVTGLPIDVRQEIDKGVKENE</sequence>
<evidence type="ECO:0000313" key="8">
    <source>
        <dbReference type="Proteomes" id="UP000197032"/>
    </source>
</evidence>
<comment type="subcellular location">
    <subcellularLocation>
        <location evidence="1">Cell membrane</location>
        <topology evidence="1">Multi-pass membrane protein</topology>
    </subcellularLocation>
</comment>
<evidence type="ECO:0000256" key="6">
    <source>
        <dbReference type="ARBA" id="ARBA00023136"/>
    </source>
</evidence>
<name>A0A1Z5HRR1_9FIRM</name>
<dbReference type="InterPro" id="IPR005614">
    <property type="entry name" value="NrfD-like"/>
</dbReference>
<dbReference type="Proteomes" id="UP000197032">
    <property type="component" value="Unassembled WGS sequence"/>
</dbReference>
<dbReference type="InterPro" id="IPR052049">
    <property type="entry name" value="Electron_transfer_protein"/>
</dbReference>
<evidence type="ECO:0000256" key="3">
    <source>
        <dbReference type="ARBA" id="ARBA00022475"/>
    </source>
</evidence>
<keyword evidence="5" id="KW-1133">Transmembrane helix</keyword>
<comment type="caution">
    <text evidence="7">The sequence shown here is derived from an EMBL/GenBank/DDBJ whole genome shotgun (WGS) entry which is preliminary data.</text>
</comment>
<accession>A0A1Z5HRR1</accession>
<dbReference type="RefSeq" id="WP_238134209.1">
    <property type="nucleotide sequence ID" value="NZ_BDGJ01000042.1"/>
</dbReference>
<keyword evidence="6" id="KW-0472">Membrane</keyword>
<reference evidence="8" key="1">
    <citation type="journal article" date="2017" name="Appl. Environ. Microbiol.">
        <title>Genomic analysis of Calderihabitans maritimus KKC1, a thermophilic hydrogenogenic carboxydotrophic bacterium isolated from marine sediment.</title>
        <authorList>
            <person name="Omae K."/>
            <person name="Yoneda Y."/>
            <person name="Fukuyama Y."/>
            <person name="Yoshida T."/>
            <person name="Sako Y."/>
        </authorList>
    </citation>
    <scope>NUCLEOTIDE SEQUENCE [LARGE SCALE GENOMIC DNA]</scope>
    <source>
        <strain evidence="8">KKC1</strain>
    </source>
</reference>
<evidence type="ECO:0000256" key="4">
    <source>
        <dbReference type="ARBA" id="ARBA00022692"/>
    </source>
</evidence>
<dbReference type="GO" id="GO:0005886">
    <property type="term" value="C:plasma membrane"/>
    <property type="evidence" value="ECO:0007669"/>
    <property type="project" value="UniProtKB-SubCell"/>
</dbReference>
<dbReference type="AlphaFoldDB" id="A0A1Z5HRR1"/>
<keyword evidence="3" id="KW-1003">Cell membrane</keyword>